<dbReference type="RefSeq" id="WP_214505613.1">
    <property type="nucleotide sequence ID" value="NZ_JAHEPS010000001.1"/>
</dbReference>
<dbReference type="EMBL" id="JAHEPS010000001">
    <property type="protein sequence ID" value="MBT1443427.1"/>
    <property type="molecule type" value="Genomic_DNA"/>
</dbReference>
<accession>A0ABS5UZ35</accession>
<dbReference type="InterPro" id="IPR029052">
    <property type="entry name" value="Metallo-depent_PP-like"/>
</dbReference>
<dbReference type="InterPro" id="IPR004843">
    <property type="entry name" value="Calcineurin-like_PHP"/>
</dbReference>
<dbReference type="Pfam" id="PF00149">
    <property type="entry name" value="Metallophos"/>
    <property type="match status" value="1"/>
</dbReference>
<dbReference type="Gene3D" id="3.60.21.10">
    <property type="match status" value="1"/>
</dbReference>
<dbReference type="Proteomes" id="UP001195903">
    <property type="component" value="Unassembled WGS sequence"/>
</dbReference>
<organism evidence="2 3">
    <name type="scientific">Shewanella jiangmenensis</name>
    <dbReference type="NCBI Taxonomy" id="2837387"/>
    <lineage>
        <taxon>Bacteria</taxon>
        <taxon>Pseudomonadati</taxon>
        <taxon>Pseudomonadota</taxon>
        <taxon>Gammaproteobacteria</taxon>
        <taxon>Alteromonadales</taxon>
        <taxon>Shewanellaceae</taxon>
        <taxon>Shewanella</taxon>
    </lineage>
</organism>
<evidence type="ECO:0000313" key="3">
    <source>
        <dbReference type="Proteomes" id="UP001195903"/>
    </source>
</evidence>
<dbReference type="SUPFAM" id="SSF56300">
    <property type="entry name" value="Metallo-dependent phosphatases"/>
    <property type="match status" value="1"/>
</dbReference>
<keyword evidence="3" id="KW-1185">Reference proteome</keyword>
<dbReference type="PANTHER" id="PTHR37844:SF2">
    <property type="entry name" value="SER_THR PROTEIN PHOSPHATASE SUPERFAMILY (AFU_ORTHOLOGUE AFUA_1G14840)"/>
    <property type="match status" value="1"/>
</dbReference>
<proteinExistence type="predicted"/>
<evidence type="ECO:0000313" key="2">
    <source>
        <dbReference type="EMBL" id="MBT1443427.1"/>
    </source>
</evidence>
<protein>
    <submittedName>
        <fullName evidence="2">Metallophosphoesterase</fullName>
    </submittedName>
</protein>
<comment type="caution">
    <text evidence="2">The sequence shown here is derived from an EMBL/GenBank/DDBJ whole genome shotgun (WGS) entry which is preliminary data.</text>
</comment>
<name>A0ABS5UZ35_9GAMM</name>
<gene>
    <name evidence="2" type="ORF">KJI95_02670</name>
</gene>
<sequence length="260" mass="29119">MNIRLYSDLHIEFEDFHAPADGADVVVLAGDVDVGVRGIDWIVRQEFGCPVIYVMGNHEYYNHRYPSLLGKVKQHAAGKNIHILENESVEIDGVRFHGATLWTDFKLFGDPRVAGYECQQVMRDYKKIRKEPSYSKLRSIDVASIHSQSLSWLAESLASSKNALNVVVTHHAPSMLSVPAYYQDNIVTAAYASDLSAFIDEHKPDYWLHGHLHTSSNYYLGACQVLANPKGYKGEVNESFDPSFSLTLAKRGAWASNTKA</sequence>
<dbReference type="PANTHER" id="PTHR37844">
    <property type="entry name" value="SER/THR PROTEIN PHOSPHATASE SUPERFAMILY (AFU_ORTHOLOGUE AFUA_1G14840)"/>
    <property type="match status" value="1"/>
</dbReference>
<reference evidence="2 3" key="1">
    <citation type="submission" date="2021-05" db="EMBL/GenBank/DDBJ databases">
        <title>Shewanella sp. JM162201.</title>
        <authorList>
            <person name="Xu S."/>
            <person name="Li A."/>
        </authorList>
    </citation>
    <scope>NUCLEOTIDE SEQUENCE [LARGE SCALE GENOMIC DNA]</scope>
    <source>
        <strain evidence="2 3">JM162201</strain>
    </source>
</reference>
<feature type="domain" description="Calcineurin-like phosphoesterase" evidence="1">
    <location>
        <begin position="2"/>
        <end position="214"/>
    </location>
</feature>
<evidence type="ECO:0000259" key="1">
    <source>
        <dbReference type="Pfam" id="PF00149"/>
    </source>
</evidence>